<dbReference type="Proteomes" id="UP000219559">
    <property type="component" value="Unassembled WGS sequence"/>
</dbReference>
<keyword evidence="1" id="KW-0732">Signal</keyword>
<reference evidence="2 3" key="1">
    <citation type="submission" date="2017-04" db="EMBL/GenBank/DDBJ databases">
        <title>A new member of the family Flavobacteriaceae isolated from ascidians.</title>
        <authorList>
            <person name="Chen L."/>
        </authorList>
    </citation>
    <scope>NUCLEOTIDE SEQUENCE [LARGE SCALE GENOMIC DNA]</scope>
    <source>
        <strain evidence="2 3">HQA918</strain>
    </source>
</reference>
<dbReference type="Pfam" id="PF20365">
    <property type="entry name" value="DUF6660"/>
    <property type="match status" value="1"/>
</dbReference>
<dbReference type="EMBL" id="NBWU01000001">
    <property type="protein sequence ID" value="PCE66782.1"/>
    <property type="molecule type" value="Genomic_DNA"/>
</dbReference>
<feature type="signal peptide" evidence="1">
    <location>
        <begin position="1"/>
        <end position="22"/>
    </location>
</feature>
<accession>A0A2A4GGB6</accession>
<name>A0A2A4GGB6_9FLAO</name>
<feature type="chain" id="PRO_5012449709" evidence="1">
    <location>
        <begin position="23"/>
        <end position="105"/>
    </location>
</feature>
<gene>
    <name evidence="2" type="ORF">B7P33_03555</name>
</gene>
<organism evidence="2 3">
    <name type="scientific">Sediminicola luteus</name>
    <dbReference type="NCBI Taxonomy" id="319238"/>
    <lineage>
        <taxon>Bacteria</taxon>
        <taxon>Pseudomonadati</taxon>
        <taxon>Bacteroidota</taxon>
        <taxon>Flavobacteriia</taxon>
        <taxon>Flavobacteriales</taxon>
        <taxon>Flavobacteriaceae</taxon>
        <taxon>Sediminicola</taxon>
    </lineage>
</organism>
<evidence type="ECO:0000313" key="3">
    <source>
        <dbReference type="Proteomes" id="UP000219559"/>
    </source>
</evidence>
<comment type="caution">
    <text evidence="2">The sequence shown here is derived from an EMBL/GenBank/DDBJ whole genome shotgun (WGS) entry which is preliminary data.</text>
</comment>
<dbReference type="AlphaFoldDB" id="A0A2A4GGB6"/>
<proteinExistence type="predicted"/>
<dbReference type="InterPro" id="IPR046601">
    <property type="entry name" value="DUF6660"/>
</dbReference>
<dbReference type="OrthoDB" id="997115at2"/>
<evidence type="ECO:0000313" key="2">
    <source>
        <dbReference type="EMBL" id="PCE66782.1"/>
    </source>
</evidence>
<keyword evidence="3" id="KW-1185">Reference proteome</keyword>
<sequence>MKNFSTILAVLFLILAVTPCSDGTNKEDLHLDELSSNHDHGQDNDDSCPSTCICNCCGMSITYQAIEAYELKVYPKISTQVIATYQPIYRFDFLYNIWQPPQLIG</sequence>
<evidence type="ECO:0000256" key="1">
    <source>
        <dbReference type="SAM" id="SignalP"/>
    </source>
</evidence>
<protein>
    <submittedName>
        <fullName evidence="2">Uncharacterized protein</fullName>
    </submittedName>
</protein>